<evidence type="ECO:0000256" key="1">
    <source>
        <dbReference type="SAM" id="Phobius"/>
    </source>
</evidence>
<feature type="transmembrane region" description="Helical" evidence="1">
    <location>
        <begin position="155"/>
        <end position="181"/>
    </location>
</feature>
<keyword evidence="1" id="KW-0812">Transmembrane</keyword>
<feature type="transmembrane region" description="Helical" evidence="1">
    <location>
        <begin position="36"/>
        <end position="55"/>
    </location>
</feature>
<protein>
    <submittedName>
        <fullName evidence="2">Uncharacterized protein</fullName>
    </submittedName>
</protein>
<accession>A0A9X3H9N4</accession>
<evidence type="ECO:0000313" key="3">
    <source>
        <dbReference type="Proteomes" id="UP001141458"/>
    </source>
</evidence>
<dbReference type="Proteomes" id="UP001141458">
    <property type="component" value="Unassembled WGS sequence"/>
</dbReference>
<feature type="transmembrane region" description="Helical" evidence="1">
    <location>
        <begin position="435"/>
        <end position="454"/>
    </location>
</feature>
<sequence length="566" mass="63245">MKKSKLWTLIKYFVSIDFFAILSIRQNLKTKGKRSASFQGVAGILFFVIMFVWGAPKLGRFLANNFQTTIGRASLTTFSVGIFVVTLFLSLATAFVFIEKNNETEILLSLPISGSDIFLSRIYSLAITFFISFFLIFVIAFGITGYTLKKGIDFYIFTFLGLILLNLEAILLTGVIILIFGKLLRTSKIFNRFLKLIYGLFTIGLFVLYMIFTQAASNPALGIDIGKVIVDLEGKLSSIFFFVVWMKKILISDNLITSIANLGIGLIICIVLSLLLKFFAERNYLEILRSVNVVSRESKAVIEKRKRQGVAHSKQYKLVVLFKKEFNEIITTPTYFMQVIMIDIMVLIIASIAVYYGLKFKSQLVFALNVLVSSTSLGYLFVSAFGVGACLGLFCGLSSLTTSSVSREGKSFWVIATAPIGINTHIISKIFACQVLHFISAIIVVALSMVLYVFNPLVYVAVILGMALTLFTSGSLNMILGLINPYFDWKTPKEALNGGSGGINIFISILINYGLYGLIIFVTVKMIKWNYNIPYVVLADLIIILITAVISYLIDRKLFKRLLRRL</sequence>
<feature type="transmembrane region" description="Helical" evidence="1">
    <location>
        <begin position="75"/>
        <end position="98"/>
    </location>
</feature>
<feature type="transmembrane region" description="Helical" evidence="1">
    <location>
        <begin position="193"/>
        <end position="212"/>
    </location>
</feature>
<keyword evidence="1" id="KW-1133">Transmembrane helix</keyword>
<feature type="transmembrane region" description="Helical" evidence="1">
    <location>
        <begin position="378"/>
        <end position="400"/>
    </location>
</feature>
<keyword evidence="1" id="KW-0472">Membrane</keyword>
<proteinExistence type="predicted"/>
<feature type="transmembrane region" description="Helical" evidence="1">
    <location>
        <begin position="335"/>
        <end position="358"/>
    </location>
</feature>
<dbReference type="RefSeq" id="WP_269720586.1">
    <property type="nucleotide sequence ID" value="NZ_CP101408.1"/>
</dbReference>
<reference evidence="2" key="1">
    <citation type="submission" date="2022-07" db="EMBL/GenBank/DDBJ databases">
        <title>Parvimonas micra travels from the subgingival sulcus of the human oral cavity to the colorectal adenocarcinoma.</title>
        <authorList>
            <person name="Conde-Perez K."/>
            <person name="Buetas E."/>
            <person name="Aja-Macaya P."/>
            <person name="Martin-De Arribas E."/>
            <person name="Iglesias-Corras I."/>
            <person name="Trigo-Tasende N."/>
            <person name="Nasser-Ali M."/>
            <person name="Estevez L.S."/>
            <person name="Rumbo-Feal S."/>
            <person name="Otero-Alen B."/>
            <person name="Noguera J.F."/>
            <person name="Concha A."/>
            <person name="Pardinas-Lopez S."/>
            <person name="Carda-Dieguez M."/>
            <person name="Gomez-Randulfe I."/>
            <person name="Martinez-Lago N."/>
            <person name="Ladra S."/>
            <person name="Aparicio L.A."/>
            <person name="Bou G."/>
            <person name="Mira A."/>
            <person name="Vallejo J.A."/>
            <person name="Poza M."/>
        </authorList>
    </citation>
    <scope>NUCLEOTIDE SEQUENCE</scope>
    <source>
        <strain evidence="2">PM79KC-AC-4</strain>
    </source>
</reference>
<name>A0A9X3H9N4_9FIRM</name>
<feature type="transmembrane region" description="Helical" evidence="1">
    <location>
        <begin position="503"/>
        <end position="527"/>
    </location>
</feature>
<gene>
    <name evidence="2" type="ORF">NND69_02580</name>
</gene>
<dbReference type="AlphaFoldDB" id="A0A9X3H9N4"/>
<feature type="transmembrane region" description="Helical" evidence="1">
    <location>
        <begin position="533"/>
        <end position="554"/>
    </location>
</feature>
<feature type="transmembrane region" description="Helical" evidence="1">
    <location>
        <begin position="255"/>
        <end position="280"/>
    </location>
</feature>
<feature type="transmembrane region" description="Helical" evidence="1">
    <location>
        <begin position="118"/>
        <end position="143"/>
    </location>
</feature>
<feature type="transmembrane region" description="Helical" evidence="1">
    <location>
        <begin position="460"/>
        <end position="483"/>
    </location>
</feature>
<evidence type="ECO:0000313" key="2">
    <source>
        <dbReference type="EMBL" id="MCZ7407256.1"/>
    </source>
</evidence>
<dbReference type="EMBL" id="JANDZV010000001">
    <property type="protein sequence ID" value="MCZ7407256.1"/>
    <property type="molecule type" value="Genomic_DNA"/>
</dbReference>
<comment type="caution">
    <text evidence="2">The sequence shown here is derived from an EMBL/GenBank/DDBJ whole genome shotgun (WGS) entry which is preliminary data.</text>
</comment>
<organism evidence="2 3">
    <name type="scientific">Parvimonas micra</name>
    <dbReference type="NCBI Taxonomy" id="33033"/>
    <lineage>
        <taxon>Bacteria</taxon>
        <taxon>Bacillati</taxon>
        <taxon>Bacillota</taxon>
        <taxon>Tissierellia</taxon>
        <taxon>Tissierellales</taxon>
        <taxon>Peptoniphilaceae</taxon>
        <taxon>Parvimonas</taxon>
    </lineage>
</organism>